<sequence length="97" mass="11637">MVEKFRNEEIELKDEMYAFRLYDSERDEFRKGEVKVSVDQDGSYEFDWSGMAQEFSGNEIPPRSFSRKSRIYLAEDTKCLTDNIEFTDDRWKLKISI</sequence>
<dbReference type="AlphaFoldDB" id="A0A6C2CB77"/>
<proteinExistence type="predicted"/>
<dbReference type="Proteomes" id="UP000371977">
    <property type="component" value="Unassembled WGS sequence"/>
</dbReference>
<reference evidence="1 2" key="1">
    <citation type="submission" date="2019-01" db="EMBL/GenBank/DDBJ databases">
        <title>Weissella sp. nov., a novel lactic acid bacterium isolated from animal feces.</title>
        <authorList>
            <person name="Wang L.-T."/>
        </authorList>
    </citation>
    <scope>NUCLEOTIDE SEQUENCE [LARGE SCALE GENOMIC DNA]</scope>
    <source>
        <strain evidence="1 2">8H-2</strain>
    </source>
</reference>
<accession>A0A6C2CB77</accession>
<comment type="caution">
    <text evidence="1">The sequence shown here is derived from an EMBL/GenBank/DDBJ whole genome shotgun (WGS) entry which is preliminary data.</text>
</comment>
<organism evidence="1 2">
    <name type="scientific">Weissella muntiaci</name>
    <dbReference type="NCBI Taxonomy" id="2508881"/>
    <lineage>
        <taxon>Bacteria</taxon>
        <taxon>Bacillati</taxon>
        <taxon>Bacillota</taxon>
        <taxon>Bacilli</taxon>
        <taxon>Lactobacillales</taxon>
        <taxon>Lactobacillaceae</taxon>
        <taxon>Weissella</taxon>
    </lineage>
</organism>
<dbReference type="RefSeq" id="WP_148621827.1">
    <property type="nucleotide sequence ID" value="NZ_SDGZ01000004.1"/>
</dbReference>
<name>A0A6C2CB77_9LACO</name>
<keyword evidence="2" id="KW-1185">Reference proteome</keyword>
<gene>
    <name evidence="1" type="ORF">ESZ50_01480</name>
</gene>
<evidence type="ECO:0000313" key="2">
    <source>
        <dbReference type="Proteomes" id="UP000371977"/>
    </source>
</evidence>
<dbReference type="EMBL" id="SDGZ01000004">
    <property type="protein sequence ID" value="TYC50916.1"/>
    <property type="molecule type" value="Genomic_DNA"/>
</dbReference>
<evidence type="ECO:0000313" key="1">
    <source>
        <dbReference type="EMBL" id="TYC50916.1"/>
    </source>
</evidence>
<protein>
    <submittedName>
        <fullName evidence="1">Uncharacterized protein</fullName>
    </submittedName>
</protein>